<dbReference type="Pfam" id="PF13407">
    <property type="entry name" value="Peripla_BP_4"/>
    <property type="match status" value="1"/>
</dbReference>
<sequence length="368" mass="38623">MSHRLRAVVATVLSLGLLSITACSGDSATDPSAEPASGDPSAGTGVEAKISLAMPGPNSYFSPWELAVADAAAKWGFEGTYNVPASDAFNLTQQNALVDSLVAQGYNGFGMFPGDANGTNAQQQKLADRGIPSININGCTYDPSPALFCVSTNVYEAAKYQAEQLIDAIGGEGRIAVLTSQLTDPNTQLRIEAVEEAVDATDGAVVLDQVVADIDTPQAAPPAINALLASKGDQLAGVMATSWYPSVAMAIALTDSPEYRDIVFIGAENSEQVMSALENGYIHGTLFQNTYGQAFVASYVLKRVIEDGCTVNPNAPFDTTPQTSKLLTADVLVVTQDNMADFAGKPESLPDDTERLLELVDQDVLVCS</sequence>
<dbReference type="Gene3D" id="3.40.50.2300">
    <property type="match status" value="2"/>
</dbReference>
<comment type="subcellular location">
    <subcellularLocation>
        <location evidence="1">Cell envelope</location>
    </subcellularLocation>
</comment>
<reference evidence="6 7" key="1">
    <citation type="submission" date="2019-07" db="EMBL/GenBank/DDBJ databases">
        <title>Whole genome shotgun sequence of Actinotalea fermentans NBRC 105374.</title>
        <authorList>
            <person name="Hosoyama A."/>
            <person name="Uohara A."/>
            <person name="Ohji S."/>
            <person name="Ichikawa N."/>
        </authorList>
    </citation>
    <scope>NUCLEOTIDE SEQUENCE [LARGE SCALE GENOMIC DNA]</scope>
    <source>
        <strain evidence="6 7">NBRC 105374</strain>
    </source>
</reference>
<feature type="chain" id="PRO_5022074317" evidence="4">
    <location>
        <begin position="25"/>
        <end position="368"/>
    </location>
</feature>
<dbReference type="CDD" id="cd01536">
    <property type="entry name" value="PBP1_ABC_sugar_binding-like"/>
    <property type="match status" value="1"/>
</dbReference>
<dbReference type="GO" id="GO:0030246">
    <property type="term" value="F:carbohydrate binding"/>
    <property type="evidence" value="ECO:0007669"/>
    <property type="project" value="UniProtKB-ARBA"/>
</dbReference>
<dbReference type="PROSITE" id="PS51257">
    <property type="entry name" value="PROKAR_LIPOPROTEIN"/>
    <property type="match status" value="1"/>
</dbReference>
<name>A0A511YZJ9_9CELL</name>
<dbReference type="RefSeq" id="WP_052113555.1">
    <property type="nucleotide sequence ID" value="NZ_BJYK01000009.1"/>
</dbReference>
<dbReference type="OrthoDB" id="9808136at2"/>
<gene>
    <name evidence="6" type="ORF">AFE02nite_23740</name>
</gene>
<comment type="caution">
    <text evidence="6">The sequence shown here is derived from an EMBL/GenBank/DDBJ whole genome shotgun (WGS) entry which is preliminary data.</text>
</comment>
<dbReference type="GO" id="GO:0030313">
    <property type="term" value="C:cell envelope"/>
    <property type="evidence" value="ECO:0007669"/>
    <property type="project" value="UniProtKB-SubCell"/>
</dbReference>
<dbReference type="PANTHER" id="PTHR46847">
    <property type="entry name" value="D-ALLOSE-BINDING PERIPLASMIC PROTEIN-RELATED"/>
    <property type="match status" value="1"/>
</dbReference>
<dbReference type="SUPFAM" id="SSF53822">
    <property type="entry name" value="Periplasmic binding protein-like I"/>
    <property type="match status" value="1"/>
</dbReference>
<dbReference type="Proteomes" id="UP000321484">
    <property type="component" value="Unassembled WGS sequence"/>
</dbReference>
<evidence type="ECO:0000256" key="3">
    <source>
        <dbReference type="ARBA" id="ARBA00022729"/>
    </source>
</evidence>
<keyword evidence="7" id="KW-1185">Reference proteome</keyword>
<evidence type="ECO:0000256" key="4">
    <source>
        <dbReference type="SAM" id="SignalP"/>
    </source>
</evidence>
<accession>A0A511YZJ9</accession>
<evidence type="ECO:0000313" key="7">
    <source>
        <dbReference type="Proteomes" id="UP000321484"/>
    </source>
</evidence>
<protein>
    <submittedName>
        <fullName evidence="6">Sugar ABC transporter substrate-binding protein</fullName>
    </submittedName>
</protein>
<evidence type="ECO:0000313" key="6">
    <source>
        <dbReference type="EMBL" id="GEN80640.1"/>
    </source>
</evidence>
<dbReference type="PANTHER" id="PTHR46847:SF1">
    <property type="entry name" value="D-ALLOSE-BINDING PERIPLASMIC PROTEIN-RELATED"/>
    <property type="match status" value="1"/>
</dbReference>
<dbReference type="InterPro" id="IPR028082">
    <property type="entry name" value="Peripla_BP_I"/>
</dbReference>
<evidence type="ECO:0000256" key="2">
    <source>
        <dbReference type="ARBA" id="ARBA00007639"/>
    </source>
</evidence>
<feature type="signal peptide" evidence="4">
    <location>
        <begin position="1"/>
        <end position="24"/>
    </location>
</feature>
<evidence type="ECO:0000259" key="5">
    <source>
        <dbReference type="Pfam" id="PF13407"/>
    </source>
</evidence>
<feature type="domain" description="Periplasmic binding protein" evidence="5">
    <location>
        <begin position="57"/>
        <end position="306"/>
    </location>
</feature>
<evidence type="ECO:0000256" key="1">
    <source>
        <dbReference type="ARBA" id="ARBA00004196"/>
    </source>
</evidence>
<dbReference type="EMBL" id="BJYK01000009">
    <property type="protein sequence ID" value="GEN80640.1"/>
    <property type="molecule type" value="Genomic_DNA"/>
</dbReference>
<organism evidence="6 7">
    <name type="scientific">Actinotalea fermentans</name>
    <dbReference type="NCBI Taxonomy" id="43671"/>
    <lineage>
        <taxon>Bacteria</taxon>
        <taxon>Bacillati</taxon>
        <taxon>Actinomycetota</taxon>
        <taxon>Actinomycetes</taxon>
        <taxon>Micrococcales</taxon>
        <taxon>Cellulomonadaceae</taxon>
        <taxon>Actinotalea</taxon>
    </lineage>
</organism>
<keyword evidence="3 4" id="KW-0732">Signal</keyword>
<proteinExistence type="inferred from homology"/>
<comment type="similarity">
    <text evidence="2">Belongs to the bacterial solute-binding protein 2 family.</text>
</comment>
<dbReference type="AlphaFoldDB" id="A0A511YZJ9"/>
<dbReference type="InterPro" id="IPR025997">
    <property type="entry name" value="SBP_2_dom"/>
</dbReference>